<keyword evidence="3" id="KW-1185">Reference proteome</keyword>
<evidence type="ECO:0000313" key="2">
    <source>
        <dbReference type="EMBL" id="MBK1643335.1"/>
    </source>
</evidence>
<dbReference type="AlphaFoldDB" id="A0A9X0WEZ8"/>
<reference evidence="2 3" key="1">
    <citation type="journal article" date="2020" name="Microorganisms">
        <title>Osmotic Adaptation and Compatible Solute Biosynthesis of Phototrophic Bacteria as Revealed from Genome Analyses.</title>
        <authorList>
            <person name="Imhoff J.F."/>
            <person name="Rahn T."/>
            <person name="Kunzel S."/>
            <person name="Keller A."/>
            <person name="Neulinger S.C."/>
        </authorList>
    </citation>
    <scope>NUCLEOTIDE SEQUENCE [LARGE SCALE GENOMIC DNA]</scope>
    <source>
        <strain evidence="2 3">DSM 21303</strain>
    </source>
</reference>
<dbReference type="InterPro" id="IPR007410">
    <property type="entry name" value="LpqE-like"/>
</dbReference>
<accession>A0A9X0WEZ8</accession>
<protein>
    <recommendedName>
        <fullName evidence="4">Copper chaperone PCu(A)C</fullName>
    </recommendedName>
</protein>
<dbReference type="PANTHER" id="PTHR36302">
    <property type="entry name" value="BLR7088 PROTEIN"/>
    <property type="match status" value="1"/>
</dbReference>
<keyword evidence="1" id="KW-0732">Signal</keyword>
<evidence type="ECO:0000256" key="1">
    <source>
        <dbReference type="SAM" id="SignalP"/>
    </source>
</evidence>
<proteinExistence type="predicted"/>
<feature type="chain" id="PRO_5040777904" description="Copper chaperone PCu(A)C" evidence="1">
    <location>
        <begin position="30"/>
        <end position="162"/>
    </location>
</feature>
<dbReference type="InterPro" id="IPR036182">
    <property type="entry name" value="PCuAC_sf"/>
</dbReference>
<dbReference type="EMBL" id="NRSD01000001">
    <property type="protein sequence ID" value="MBK1643335.1"/>
    <property type="molecule type" value="Genomic_DNA"/>
</dbReference>
<sequence length="162" mass="17768">MRHSTRHHLVLGVLALAALAPPAIPWALAAADQATTTLDIMEPYARAVPPGQPNSAVFMTIANHSDQDQALIAAESESAMTVELHTHLEEDGMMRMRQIERIDIPAGERVVLQPGGLHLMLIGLKQPLEVGGIVDLTLVFEDGERLQIQAPVQQLDMHHRHH</sequence>
<name>A0A9X0WEZ8_9GAMM</name>
<gene>
    <name evidence="2" type="ORF">CKO25_01425</name>
</gene>
<feature type="signal peptide" evidence="1">
    <location>
        <begin position="1"/>
        <end position="29"/>
    </location>
</feature>
<dbReference type="Gene3D" id="2.60.40.1890">
    <property type="entry name" value="PCu(A)C copper chaperone"/>
    <property type="match status" value="1"/>
</dbReference>
<dbReference type="PANTHER" id="PTHR36302:SF1">
    <property type="entry name" value="COPPER CHAPERONE PCU(A)C"/>
    <property type="match status" value="1"/>
</dbReference>
<evidence type="ECO:0008006" key="4">
    <source>
        <dbReference type="Google" id="ProtNLM"/>
    </source>
</evidence>
<evidence type="ECO:0000313" key="3">
    <source>
        <dbReference type="Proteomes" id="UP001138802"/>
    </source>
</evidence>
<comment type="caution">
    <text evidence="2">The sequence shown here is derived from an EMBL/GenBank/DDBJ whole genome shotgun (WGS) entry which is preliminary data.</text>
</comment>
<dbReference type="SUPFAM" id="SSF110087">
    <property type="entry name" value="DR1885-like metal-binding protein"/>
    <property type="match status" value="1"/>
</dbReference>
<dbReference type="Proteomes" id="UP001138802">
    <property type="component" value="Unassembled WGS sequence"/>
</dbReference>
<organism evidence="2 3">
    <name type="scientific">Thiocapsa imhoffii</name>
    <dbReference type="NCBI Taxonomy" id="382777"/>
    <lineage>
        <taxon>Bacteria</taxon>
        <taxon>Pseudomonadati</taxon>
        <taxon>Pseudomonadota</taxon>
        <taxon>Gammaproteobacteria</taxon>
        <taxon>Chromatiales</taxon>
        <taxon>Chromatiaceae</taxon>
        <taxon>Thiocapsa</taxon>
    </lineage>
</organism>
<dbReference type="InterPro" id="IPR058248">
    <property type="entry name" value="Lxx211020-like"/>
</dbReference>
<dbReference type="RefSeq" id="WP_200386110.1">
    <property type="nucleotide sequence ID" value="NZ_NRSD01000001.1"/>
</dbReference>
<dbReference type="Pfam" id="PF04314">
    <property type="entry name" value="PCuAC"/>
    <property type="match status" value="1"/>
</dbReference>